<evidence type="ECO:0000313" key="1">
    <source>
        <dbReference type="EMBL" id="KEQ88849.1"/>
    </source>
</evidence>
<dbReference type="EMBL" id="KL584975">
    <property type="protein sequence ID" value="KEQ88849.1"/>
    <property type="molecule type" value="Genomic_DNA"/>
</dbReference>
<dbReference type="OrthoDB" id="5420711at2759"/>
<evidence type="ECO:0000313" key="2">
    <source>
        <dbReference type="Proteomes" id="UP000030706"/>
    </source>
</evidence>
<organism evidence="1 2">
    <name type="scientific">Aureobasidium pullulans EXF-150</name>
    <dbReference type="NCBI Taxonomy" id="1043002"/>
    <lineage>
        <taxon>Eukaryota</taxon>
        <taxon>Fungi</taxon>
        <taxon>Dikarya</taxon>
        <taxon>Ascomycota</taxon>
        <taxon>Pezizomycotina</taxon>
        <taxon>Dothideomycetes</taxon>
        <taxon>Dothideomycetidae</taxon>
        <taxon>Dothideales</taxon>
        <taxon>Saccotheciaceae</taxon>
        <taxon>Aureobasidium</taxon>
    </lineage>
</organism>
<protein>
    <submittedName>
        <fullName evidence="1">Uncharacterized protein</fullName>
    </submittedName>
</protein>
<keyword evidence="2" id="KW-1185">Reference proteome</keyword>
<dbReference type="PANTHER" id="PTHR42085:SF2">
    <property type="entry name" value="F-BOX DOMAIN-CONTAINING PROTEIN"/>
    <property type="match status" value="1"/>
</dbReference>
<sequence length="352" mass="40633">MAKNSPSDLGTRFHSLLPHELRAHIFSFLLVRSVKWNLQHLESCERRNSRTISEYTRPTHHNLVGPDQAYICASCGPFTHERNWRHAFERGFEVYVSPWRSQWAPDQGNPFVCTNCFDDRLRSRPFPEPTNLPCLCARHKNLEVRLVCRQWNEEASGVFFSGNVFAFDDCVSMKHFFSIIPRHWIILITKVSLLFPLWDTDDDSISVDILAASLSVLSSLTWLQYLELDAKLLNNEATTLALLDIHLPSLERVCFVVQSPIKVVPWREGLSLTYIWGELANRCLLVGGLPERVARSIKAQGVEAPSCQKTNKEEIRHQRQLYEFAQKNDQLWKLKSYGRTILDCEAQRTDPP</sequence>
<dbReference type="RefSeq" id="XP_029765036.1">
    <property type="nucleotide sequence ID" value="XM_029906763.1"/>
</dbReference>
<dbReference type="GeneID" id="40749069"/>
<dbReference type="AlphaFoldDB" id="A0A074XYX6"/>
<dbReference type="Proteomes" id="UP000030706">
    <property type="component" value="Unassembled WGS sequence"/>
</dbReference>
<proteinExistence type="predicted"/>
<dbReference type="InterPro" id="IPR038883">
    <property type="entry name" value="AN11006-like"/>
</dbReference>
<dbReference type="STRING" id="1043002.A0A074XYX6"/>
<accession>A0A074XYX6</accession>
<reference evidence="1 2" key="1">
    <citation type="journal article" date="2014" name="BMC Genomics">
        <title>Genome sequencing of four Aureobasidium pullulans varieties: biotechnological potential, stress tolerance, and description of new species.</title>
        <authorList>
            <person name="Gostin Ar C."/>
            <person name="Ohm R.A."/>
            <person name="Kogej T."/>
            <person name="Sonjak S."/>
            <person name="Turk M."/>
            <person name="Zajc J."/>
            <person name="Zalar P."/>
            <person name="Grube M."/>
            <person name="Sun H."/>
            <person name="Han J."/>
            <person name="Sharma A."/>
            <person name="Chiniquy J."/>
            <person name="Ngan C.Y."/>
            <person name="Lipzen A."/>
            <person name="Barry K."/>
            <person name="Grigoriev I.V."/>
            <person name="Gunde-Cimerman N."/>
        </authorList>
    </citation>
    <scope>NUCLEOTIDE SEQUENCE [LARGE SCALE GENOMIC DNA]</scope>
    <source>
        <strain evidence="1 2">EXF-150</strain>
    </source>
</reference>
<name>A0A074XYX6_AURPU</name>
<dbReference type="PANTHER" id="PTHR42085">
    <property type="entry name" value="F-BOX DOMAIN-CONTAINING PROTEIN"/>
    <property type="match status" value="1"/>
</dbReference>
<dbReference type="HOGENOM" id="CLU_787508_0_0_1"/>
<gene>
    <name evidence="1" type="ORF">M438DRAFT_352044</name>
</gene>